<keyword evidence="1" id="KW-0175">Coiled coil</keyword>
<reference evidence="2" key="1">
    <citation type="thesis" date="2020" institute="ProQuest LLC" country="789 East Eisenhower Parkway, Ann Arbor, MI, USA">
        <title>Comparative Genomics and Chromosome Evolution.</title>
        <authorList>
            <person name="Mudd A.B."/>
        </authorList>
    </citation>
    <scope>NUCLEOTIDE SEQUENCE</scope>
    <source>
        <strain evidence="2">HN-11 Male</strain>
        <tissue evidence="2">Kidney and liver</tissue>
    </source>
</reference>
<gene>
    <name evidence="2" type="ORF">GDO78_016314</name>
</gene>
<dbReference type="EMBL" id="WNTK01000204">
    <property type="protein sequence ID" value="KAG9470925.1"/>
    <property type="molecule type" value="Genomic_DNA"/>
</dbReference>
<keyword evidence="3" id="KW-1185">Reference proteome</keyword>
<evidence type="ECO:0000313" key="3">
    <source>
        <dbReference type="Proteomes" id="UP000770717"/>
    </source>
</evidence>
<comment type="caution">
    <text evidence="2">The sequence shown here is derived from an EMBL/GenBank/DDBJ whole genome shotgun (WGS) entry which is preliminary data.</text>
</comment>
<proteinExistence type="predicted"/>
<dbReference type="Proteomes" id="UP000770717">
    <property type="component" value="Unassembled WGS sequence"/>
</dbReference>
<dbReference type="OrthoDB" id="8799554at2759"/>
<name>A0A8J6EL47_ELECQ</name>
<accession>A0A8J6EL47</accession>
<evidence type="ECO:0000256" key="1">
    <source>
        <dbReference type="SAM" id="Coils"/>
    </source>
</evidence>
<organism evidence="2 3">
    <name type="scientific">Eleutherodactylus coqui</name>
    <name type="common">Puerto Rican coqui</name>
    <dbReference type="NCBI Taxonomy" id="57060"/>
    <lineage>
        <taxon>Eukaryota</taxon>
        <taxon>Metazoa</taxon>
        <taxon>Chordata</taxon>
        <taxon>Craniata</taxon>
        <taxon>Vertebrata</taxon>
        <taxon>Euteleostomi</taxon>
        <taxon>Amphibia</taxon>
        <taxon>Batrachia</taxon>
        <taxon>Anura</taxon>
        <taxon>Neobatrachia</taxon>
        <taxon>Hyloidea</taxon>
        <taxon>Eleutherodactylidae</taxon>
        <taxon>Eleutherodactylinae</taxon>
        <taxon>Eleutherodactylus</taxon>
        <taxon>Eleutherodactylus</taxon>
    </lineage>
</organism>
<evidence type="ECO:0000313" key="2">
    <source>
        <dbReference type="EMBL" id="KAG9470925.1"/>
    </source>
</evidence>
<feature type="coiled-coil region" evidence="1">
    <location>
        <begin position="156"/>
        <end position="296"/>
    </location>
</feature>
<dbReference type="AlphaFoldDB" id="A0A8J6EL47"/>
<sequence>MTARQRRGSRATAKVFSDAMSVMSHRTNRSASLPSIAGIGLGIQDVRPVAVSSVPVTRTTKSFPTIVRPGKSVVSRAVQVSSNEENFFLSKIKVLEKEILSLKSCLKEKEHLVTELDGTIKTQTLQFTRDLEHQINDHKSTRQSLEMSQRLVKEKEQLLDERIQHYEKVMRELQDQYEETLASLREQSQIEVNTRDERINKLKQQISELFKDKSWEHQKQIEDLQKEVKRLAEEAHMLRGQLRRHSVSSHECEKCKSVMAALEDSRLQLQLKNRTIEELQSICQRFQNQLQEQGKLQTALVGRNNRNQK</sequence>
<protein>
    <submittedName>
        <fullName evidence="2">Uncharacterized protein</fullName>
    </submittedName>
</protein>